<reference evidence="2 3" key="1">
    <citation type="submission" date="2024-09" db="EMBL/GenBank/DDBJ databases">
        <title>Chromosome-scale assembly of Riccia fluitans.</title>
        <authorList>
            <person name="Paukszto L."/>
            <person name="Sawicki J."/>
            <person name="Karawczyk K."/>
            <person name="Piernik-Szablinska J."/>
            <person name="Szczecinska M."/>
            <person name="Mazdziarz M."/>
        </authorList>
    </citation>
    <scope>NUCLEOTIDE SEQUENCE [LARGE SCALE GENOMIC DNA]</scope>
    <source>
        <strain evidence="2">Rf_01</strain>
        <tissue evidence="2">Aerial parts of the thallus</tissue>
    </source>
</reference>
<keyword evidence="1" id="KW-1133">Transmembrane helix</keyword>
<feature type="transmembrane region" description="Helical" evidence="1">
    <location>
        <begin position="186"/>
        <end position="210"/>
    </location>
</feature>
<dbReference type="PANTHER" id="PTHR36060:SF1">
    <property type="entry name" value="OS02G0272400 PROTEIN"/>
    <property type="match status" value="1"/>
</dbReference>
<evidence type="ECO:0000313" key="2">
    <source>
        <dbReference type="EMBL" id="KAL2609755.1"/>
    </source>
</evidence>
<name>A0ABD1XLC4_9MARC</name>
<feature type="transmembrane region" description="Helical" evidence="1">
    <location>
        <begin position="156"/>
        <end position="180"/>
    </location>
</feature>
<accession>A0ABD1XLC4</accession>
<evidence type="ECO:0000313" key="3">
    <source>
        <dbReference type="Proteomes" id="UP001605036"/>
    </source>
</evidence>
<dbReference type="Proteomes" id="UP001605036">
    <property type="component" value="Unassembled WGS sequence"/>
</dbReference>
<dbReference type="EMBL" id="JBHFFA010000008">
    <property type="protein sequence ID" value="KAL2609755.1"/>
    <property type="molecule type" value="Genomic_DNA"/>
</dbReference>
<comment type="caution">
    <text evidence="2">The sequence shown here is derived from an EMBL/GenBank/DDBJ whole genome shotgun (WGS) entry which is preliminary data.</text>
</comment>
<dbReference type="AlphaFoldDB" id="A0ABD1XLC4"/>
<organism evidence="2 3">
    <name type="scientific">Riccia fluitans</name>
    <dbReference type="NCBI Taxonomy" id="41844"/>
    <lineage>
        <taxon>Eukaryota</taxon>
        <taxon>Viridiplantae</taxon>
        <taxon>Streptophyta</taxon>
        <taxon>Embryophyta</taxon>
        <taxon>Marchantiophyta</taxon>
        <taxon>Marchantiopsida</taxon>
        <taxon>Marchantiidae</taxon>
        <taxon>Marchantiales</taxon>
        <taxon>Ricciaceae</taxon>
        <taxon>Riccia</taxon>
    </lineage>
</organism>
<feature type="transmembrane region" description="Helical" evidence="1">
    <location>
        <begin position="33"/>
        <end position="58"/>
    </location>
</feature>
<gene>
    <name evidence="2" type="ORF">R1flu_028328</name>
</gene>
<dbReference type="PANTHER" id="PTHR36060">
    <property type="entry name" value="OS02G0272400 PROTEIN"/>
    <property type="match status" value="1"/>
</dbReference>
<keyword evidence="1" id="KW-0472">Membrane</keyword>
<keyword evidence="1" id="KW-0812">Transmembrane</keyword>
<keyword evidence="3" id="KW-1185">Reference proteome</keyword>
<feature type="transmembrane region" description="Helical" evidence="1">
    <location>
        <begin position="100"/>
        <end position="128"/>
    </location>
</feature>
<sequence length="402" mass="44758">MFQAVDDALRSSFIAKEDYGEQRTWRRAARPCLMMLVTVIWTCVVIASAIMIDIVFAVTDQEWPFCQKKRLDSLDIVPDPVLDGDSRASYLITEEGAAQYFWIVVFLPTSVVFAVAVIYLFAGISVAYSAPERHSCLQVVENNCCASRRGGVQCLVIINLSFMVVFMLLAVILGSSILTLQTECSLALFWCYEVVCWGTAILLAGAAFFLRRKAAVIMDAGEWYGSHLRGVELLEASLADEIDSFTEKRVAEGFKNWSGVVDSDDEETGPELHTGLDDVWEEDDDAEPVFCTEICDCEQIVQMSSLRSQKIKSCSDSMEAYKVRDVSPVCNEPVLYSYGLDTEPVYGKFVIDGFSFISKLGCRRSQLGTLRDLLLLAEGGAINAKVIYGVHSRFIGWQRGTR</sequence>
<evidence type="ECO:0008006" key="4">
    <source>
        <dbReference type="Google" id="ProtNLM"/>
    </source>
</evidence>
<evidence type="ECO:0000256" key="1">
    <source>
        <dbReference type="SAM" id="Phobius"/>
    </source>
</evidence>
<proteinExistence type="predicted"/>
<protein>
    <recommendedName>
        <fullName evidence="4">Transmembrane protein</fullName>
    </recommendedName>
</protein>